<comment type="caution">
    <text evidence="3">The sequence shown here is derived from an EMBL/GenBank/DDBJ whole genome shotgun (WGS) entry which is preliminary data.</text>
</comment>
<dbReference type="Pfam" id="PF08450">
    <property type="entry name" value="SGL"/>
    <property type="match status" value="1"/>
</dbReference>
<dbReference type="PANTHER" id="PTHR47572:SF4">
    <property type="entry name" value="LACTONASE DRP35"/>
    <property type="match status" value="1"/>
</dbReference>
<reference evidence="3" key="1">
    <citation type="submission" date="2014-06" db="EMBL/GenBank/DDBJ databases">
        <title>Key roles for freshwater Actinobacteria revealed by deep metagenomic sequencing.</title>
        <authorList>
            <person name="Ghai R."/>
            <person name="Mizuno C.M."/>
            <person name="Picazo A."/>
            <person name="Camacho A."/>
            <person name="Rodriguez-Valera F."/>
        </authorList>
    </citation>
    <scope>NUCLEOTIDE SEQUENCE</scope>
</reference>
<evidence type="ECO:0000259" key="2">
    <source>
        <dbReference type="Pfam" id="PF08450"/>
    </source>
</evidence>
<evidence type="ECO:0000313" key="3">
    <source>
        <dbReference type="EMBL" id="KGA17760.1"/>
    </source>
</evidence>
<dbReference type="InterPro" id="IPR051262">
    <property type="entry name" value="SMP-30/CGR1_Lactonase"/>
</dbReference>
<protein>
    <recommendedName>
        <fullName evidence="2">SMP-30/Gluconolactonase/LRE-like region domain-containing protein</fullName>
    </recommendedName>
</protein>
<dbReference type="GO" id="GO:0016787">
    <property type="term" value="F:hydrolase activity"/>
    <property type="evidence" value="ECO:0007669"/>
    <property type="project" value="UniProtKB-KW"/>
</dbReference>
<organism evidence="3">
    <name type="scientific">freshwater metagenome</name>
    <dbReference type="NCBI Taxonomy" id="449393"/>
    <lineage>
        <taxon>unclassified sequences</taxon>
        <taxon>metagenomes</taxon>
        <taxon>ecological metagenomes</taxon>
    </lineage>
</organism>
<keyword evidence="1" id="KW-0378">Hydrolase</keyword>
<feature type="domain" description="SMP-30/Gluconolactonase/LRE-like region" evidence="2">
    <location>
        <begin position="40"/>
        <end position="259"/>
    </location>
</feature>
<proteinExistence type="predicted"/>
<dbReference type="SUPFAM" id="SSF63829">
    <property type="entry name" value="Calcium-dependent phosphotriesterase"/>
    <property type="match status" value="1"/>
</dbReference>
<sequence length="290" mass="31433">MIDITKKLNLDKVEVIAGGVDHSEGVTVTPDQTIYCGGEAGQIYRIDNDVPVEVANVKGFMLGLASDAENRVYAIDNANKCVWRYDPKSNSTEKWLEGPKDNPLNVPNHGSFGPDGSYYLSDSGDWAKNDGKIWVKRPGKSIEIFTTESKNFPNGNAVSRDGTKLYVVESEPSAICEIEINSDGTAGQRKVLIELGLYVPDGIRVAADGSLIISFYAPNLIARWSPAGGLEALANDPQAVFLAAPTNLEFFGENLDVMIFASLARWQLSRAKLGIKGAKPHYPDKVAIGN</sequence>
<accession>A0A094Q0X2</accession>
<dbReference type="Gene3D" id="2.120.10.30">
    <property type="entry name" value="TolB, C-terminal domain"/>
    <property type="match status" value="1"/>
</dbReference>
<name>A0A094Q0X2_9ZZZZ</name>
<dbReference type="EMBL" id="JNSL01000055">
    <property type="protein sequence ID" value="KGA17760.1"/>
    <property type="molecule type" value="Genomic_DNA"/>
</dbReference>
<evidence type="ECO:0000256" key="1">
    <source>
        <dbReference type="ARBA" id="ARBA00022801"/>
    </source>
</evidence>
<gene>
    <name evidence="3" type="ORF">GM51_9775</name>
</gene>
<dbReference type="InterPro" id="IPR011042">
    <property type="entry name" value="6-blade_b-propeller_TolB-like"/>
</dbReference>
<dbReference type="PANTHER" id="PTHR47572">
    <property type="entry name" value="LIPOPROTEIN-RELATED"/>
    <property type="match status" value="1"/>
</dbReference>
<dbReference type="InterPro" id="IPR013658">
    <property type="entry name" value="SGL"/>
</dbReference>
<dbReference type="AlphaFoldDB" id="A0A094Q0X2"/>